<organism evidence="1 2">
    <name type="scientific">Pelistega ratti</name>
    <dbReference type="NCBI Taxonomy" id="2652177"/>
    <lineage>
        <taxon>Bacteria</taxon>
        <taxon>Pseudomonadati</taxon>
        <taxon>Pseudomonadota</taxon>
        <taxon>Betaproteobacteria</taxon>
        <taxon>Burkholderiales</taxon>
        <taxon>Alcaligenaceae</taxon>
        <taxon>Pelistega</taxon>
    </lineage>
</organism>
<accession>A0A6L9Y797</accession>
<sequence>MSLESNVVTNEEADFMFSFNMNNKEDATKLFNLYVKDYFLSLNKEKQDEILCAINKLLLAERNIVDYFFECEFGFAAKEPDDTQEFLKLVKEILNLYLRT</sequence>
<dbReference type="AlphaFoldDB" id="A0A6L9Y797"/>
<gene>
    <name evidence="1" type="ORF">F9B74_06985</name>
</gene>
<reference evidence="1 2" key="1">
    <citation type="submission" date="2020-02" db="EMBL/GenBank/DDBJ databases">
        <title>Pelistega sp. NLN82 were isolated from wild rodents of the Hainan Island.</title>
        <authorList>
            <person name="Niu N."/>
            <person name="Zhou J."/>
        </authorList>
    </citation>
    <scope>NUCLEOTIDE SEQUENCE [LARGE SCALE GENOMIC DNA]</scope>
    <source>
        <strain evidence="1 2">NLN82</strain>
    </source>
</reference>
<comment type="caution">
    <text evidence="1">The sequence shown here is derived from an EMBL/GenBank/DDBJ whole genome shotgun (WGS) entry which is preliminary data.</text>
</comment>
<evidence type="ECO:0000313" key="1">
    <source>
        <dbReference type="EMBL" id="NEN76065.1"/>
    </source>
</evidence>
<protein>
    <recommendedName>
        <fullName evidence="3">CdiI immunity protein domain-containing protein</fullName>
    </recommendedName>
</protein>
<keyword evidence="2" id="KW-1185">Reference proteome</keyword>
<dbReference type="Proteomes" id="UP000477651">
    <property type="component" value="Unassembled WGS sequence"/>
</dbReference>
<dbReference type="EMBL" id="JAAGYR010000012">
    <property type="protein sequence ID" value="NEN76065.1"/>
    <property type="molecule type" value="Genomic_DNA"/>
</dbReference>
<evidence type="ECO:0000313" key="2">
    <source>
        <dbReference type="Proteomes" id="UP000477651"/>
    </source>
</evidence>
<evidence type="ECO:0008006" key="3">
    <source>
        <dbReference type="Google" id="ProtNLM"/>
    </source>
</evidence>
<name>A0A6L9Y797_9BURK</name>
<proteinExistence type="predicted"/>